<dbReference type="RefSeq" id="XP_006682826.1">
    <property type="nucleotide sequence ID" value="XM_006682763.1"/>
</dbReference>
<dbReference type="OrthoDB" id="2288540at2759"/>
<reference evidence="6 7" key="1">
    <citation type="submission" date="2009-12" db="EMBL/GenBank/DDBJ databases">
        <title>The draft genome of Batrachochytrium dendrobatidis.</title>
        <authorList>
            <consortium name="US DOE Joint Genome Institute (JGI-PGF)"/>
            <person name="Kuo A."/>
            <person name="Salamov A."/>
            <person name="Schmutz J."/>
            <person name="Lucas S."/>
            <person name="Pitluck S."/>
            <person name="Rosenblum E."/>
            <person name="Stajich J."/>
            <person name="Eisen M."/>
            <person name="Grigoriev I.V."/>
        </authorList>
    </citation>
    <scope>NUCLEOTIDE SEQUENCE [LARGE SCALE GENOMIC DNA]</scope>
    <source>
        <strain evidence="7">JAM81 / FGSC 10211</strain>
    </source>
</reference>
<keyword evidence="3" id="KW-0862">Zinc</keyword>
<proteinExistence type="predicted"/>
<dbReference type="InParanoid" id="F4PE84"/>
<dbReference type="GO" id="GO:0008270">
    <property type="term" value="F:zinc ion binding"/>
    <property type="evidence" value="ECO:0007669"/>
    <property type="project" value="UniProtKB-KW"/>
</dbReference>
<keyword evidence="7" id="KW-1185">Reference proteome</keyword>
<dbReference type="GO" id="GO:0003677">
    <property type="term" value="F:DNA binding"/>
    <property type="evidence" value="ECO:0007669"/>
    <property type="project" value="InterPro"/>
</dbReference>
<feature type="domain" description="BED-type" evidence="5">
    <location>
        <begin position="98"/>
        <end position="155"/>
    </location>
</feature>
<dbReference type="InterPro" id="IPR003656">
    <property type="entry name" value="Znf_BED"/>
</dbReference>
<sequence>MNGTMSNKFWCSQMQHTQFPWSQHFDSELPIDMMLHEQQIRRVQHYKYLDVVLHEPLYHTMRLDYNQVAVSNTMSVVFNSCKPPTHNQLSDTNMFGISKASLVWQFFDKPDDINDLDKARIPCKVCQQLVKTNSRTNFNLVAHLVTKHRDALSDAMDRYSKDSTSISLKGTKLQKPLVQILDQLYMEKKIPDVPSARDWDDLTELVYFFQPFKQATMECSSNKYQTLSYVIPWYNVLLDHCENAVNDYGQ</sequence>
<dbReference type="AlphaFoldDB" id="F4PE84"/>
<protein>
    <recommendedName>
        <fullName evidence="5">BED-type domain-containing protein</fullName>
    </recommendedName>
</protein>
<gene>
    <name evidence="6" type="ORF">BATDEDRAFT_28468</name>
</gene>
<evidence type="ECO:0000256" key="2">
    <source>
        <dbReference type="ARBA" id="ARBA00022771"/>
    </source>
</evidence>
<keyword evidence="2 4" id="KW-0863">Zinc-finger</keyword>
<evidence type="ECO:0000259" key="5">
    <source>
        <dbReference type="PROSITE" id="PS50808"/>
    </source>
</evidence>
<evidence type="ECO:0000256" key="3">
    <source>
        <dbReference type="ARBA" id="ARBA00022833"/>
    </source>
</evidence>
<dbReference type="Pfam" id="PF02892">
    <property type="entry name" value="zf-BED"/>
    <property type="match status" value="1"/>
</dbReference>
<accession>F4PE84</accession>
<dbReference type="PROSITE" id="PS50808">
    <property type="entry name" value="ZF_BED"/>
    <property type="match status" value="1"/>
</dbReference>
<dbReference type="EMBL" id="GL882896">
    <property type="protein sequence ID" value="EGF76513.1"/>
    <property type="molecule type" value="Genomic_DNA"/>
</dbReference>
<dbReference type="STRING" id="684364.F4PE84"/>
<evidence type="ECO:0000313" key="7">
    <source>
        <dbReference type="Proteomes" id="UP000007241"/>
    </source>
</evidence>
<evidence type="ECO:0000313" key="6">
    <source>
        <dbReference type="EMBL" id="EGF76513.1"/>
    </source>
</evidence>
<dbReference type="SUPFAM" id="SSF57667">
    <property type="entry name" value="beta-beta-alpha zinc fingers"/>
    <property type="match status" value="1"/>
</dbReference>
<evidence type="ECO:0000256" key="4">
    <source>
        <dbReference type="PROSITE-ProRule" id="PRU00027"/>
    </source>
</evidence>
<keyword evidence="1" id="KW-0479">Metal-binding</keyword>
<evidence type="ECO:0000256" key="1">
    <source>
        <dbReference type="ARBA" id="ARBA00022723"/>
    </source>
</evidence>
<dbReference type="InterPro" id="IPR036236">
    <property type="entry name" value="Znf_C2H2_sf"/>
</dbReference>
<dbReference type="GeneID" id="18239641"/>
<dbReference type="Proteomes" id="UP000007241">
    <property type="component" value="Unassembled WGS sequence"/>
</dbReference>
<organism evidence="6 7">
    <name type="scientific">Batrachochytrium dendrobatidis (strain JAM81 / FGSC 10211)</name>
    <name type="common">Frog chytrid fungus</name>
    <dbReference type="NCBI Taxonomy" id="684364"/>
    <lineage>
        <taxon>Eukaryota</taxon>
        <taxon>Fungi</taxon>
        <taxon>Fungi incertae sedis</taxon>
        <taxon>Chytridiomycota</taxon>
        <taxon>Chytridiomycota incertae sedis</taxon>
        <taxon>Chytridiomycetes</taxon>
        <taxon>Rhizophydiales</taxon>
        <taxon>Rhizophydiales incertae sedis</taxon>
        <taxon>Batrachochytrium</taxon>
    </lineage>
</organism>
<name>F4PE84_BATDJ</name>
<dbReference type="HOGENOM" id="CLU_1111198_0_0_1"/>